<proteinExistence type="predicted"/>
<dbReference type="EMBL" id="ABAX03000012">
    <property type="protein sequence ID" value="EDR97530.1"/>
    <property type="molecule type" value="Genomic_DNA"/>
</dbReference>
<dbReference type="InterPro" id="IPR010719">
    <property type="entry name" value="MnmM_MeTrfase"/>
</dbReference>
<gene>
    <name evidence="1" type="ORF">ANACAC_01151</name>
</gene>
<dbReference type="HOGENOM" id="CLU_079190_1_0_9"/>
<name>B0MC60_ANACD</name>
<evidence type="ECO:0000313" key="1">
    <source>
        <dbReference type="EMBL" id="EDR97530.1"/>
    </source>
</evidence>
<sequence length="190" mass="21621">MEQEEMKMRVSITQWVHEELRRFIRQGDLCIDATVGNGGDTEYLCGLTDRVIGFEIQEEALLNTGKRLELKGYHPELILDSHENMDRYAEKGTVQAILFNLGYLPGGDHRIATRPNSTIQAVRVGLELLKPGGIISVCVYSGGDTGFAEKEEVLQYLRQLDDRRYIVIKQDFYNKQNHPPLPVLILKLGF</sequence>
<organism evidence="1 2">
    <name type="scientific">Anaerostipes caccae (strain DSM 14662 / CCUG 47493 / JCM 13470 / NCIMB 13811 / L1-92)</name>
    <dbReference type="NCBI Taxonomy" id="411490"/>
    <lineage>
        <taxon>Bacteria</taxon>
        <taxon>Bacillati</taxon>
        <taxon>Bacillota</taxon>
        <taxon>Clostridia</taxon>
        <taxon>Lachnospirales</taxon>
        <taxon>Lachnospiraceae</taxon>
        <taxon>Anaerostipes</taxon>
    </lineage>
</organism>
<reference evidence="1" key="1">
    <citation type="submission" date="2007-11" db="EMBL/GenBank/DDBJ databases">
        <authorList>
            <person name="Fulton L."/>
            <person name="Clifton S."/>
            <person name="Fulton B."/>
            <person name="Xu J."/>
            <person name="Minx P."/>
            <person name="Pepin K.H."/>
            <person name="Johnson M."/>
            <person name="Thiruvilangam P."/>
            <person name="Bhonagiri V."/>
            <person name="Nash W.E."/>
            <person name="Mardis E.R."/>
            <person name="Wilson R.K."/>
        </authorList>
    </citation>
    <scope>NUCLEOTIDE SEQUENCE [LARGE SCALE GENOMIC DNA]</scope>
    <source>
        <strain evidence="1">DSM 14662</strain>
    </source>
</reference>
<dbReference type="InterPro" id="IPR029063">
    <property type="entry name" value="SAM-dependent_MTases_sf"/>
</dbReference>
<keyword evidence="1" id="KW-0489">Methyltransferase</keyword>
<dbReference type="Pfam" id="PF06962">
    <property type="entry name" value="rRNA_methylase"/>
    <property type="match status" value="1"/>
</dbReference>
<keyword evidence="2" id="KW-1185">Reference proteome</keyword>
<dbReference type="GO" id="GO:0032259">
    <property type="term" value="P:methylation"/>
    <property type="evidence" value="ECO:0007669"/>
    <property type="project" value="UniProtKB-KW"/>
</dbReference>
<dbReference type="STRING" id="411490.ANACAC_01151"/>
<accession>B0MC60</accession>
<evidence type="ECO:0000313" key="2">
    <source>
        <dbReference type="Proteomes" id="UP000004935"/>
    </source>
</evidence>
<dbReference type="PANTHER" id="PTHR35276:SF1">
    <property type="entry name" value="TRNA (MNM(5)S(2)U34)-METHYLTRANSFERASE, CHLOROPLASTIC"/>
    <property type="match status" value="1"/>
</dbReference>
<protein>
    <submittedName>
        <fullName evidence="1">rRNA methylase</fullName>
    </submittedName>
</protein>
<comment type="caution">
    <text evidence="1">The sequence shown here is derived from an EMBL/GenBank/DDBJ whole genome shotgun (WGS) entry which is preliminary data.</text>
</comment>
<dbReference type="GO" id="GO:0008168">
    <property type="term" value="F:methyltransferase activity"/>
    <property type="evidence" value="ECO:0007669"/>
    <property type="project" value="UniProtKB-KW"/>
</dbReference>
<dbReference type="eggNOG" id="COG2263">
    <property type="taxonomic scope" value="Bacteria"/>
</dbReference>
<reference evidence="1" key="2">
    <citation type="submission" date="2013-11" db="EMBL/GenBank/DDBJ databases">
        <title>Draft genome sequence of Anaerostipes caccae (DSM 14662).</title>
        <authorList>
            <person name="Sudarsanam P."/>
            <person name="Ley R."/>
            <person name="Guruge J."/>
            <person name="Turnbaugh P.J."/>
            <person name="Mahowald M."/>
            <person name="Liep D."/>
            <person name="Gordon J."/>
        </authorList>
    </citation>
    <scope>NUCLEOTIDE SEQUENCE</scope>
    <source>
        <strain evidence="1">DSM 14662</strain>
    </source>
</reference>
<keyword evidence="1" id="KW-0808">Transferase</keyword>
<dbReference type="PANTHER" id="PTHR35276">
    <property type="entry name" value="S-ADENOSYL-L-METHIONINE-DEPENDENT METHYLTRANSFERASES SUPERFAMILY PROTEIN"/>
    <property type="match status" value="1"/>
</dbReference>
<dbReference type="SUPFAM" id="SSF53335">
    <property type="entry name" value="S-adenosyl-L-methionine-dependent methyltransferases"/>
    <property type="match status" value="1"/>
</dbReference>
<dbReference type="Proteomes" id="UP000004935">
    <property type="component" value="Unassembled WGS sequence"/>
</dbReference>
<dbReference type="AlphaFoldDB" id="B0MC60"/>
<dbReference type="Gene3D" id="3.40.50.150">
    <property type="entry name" value="Vaccinia Virus protein VP39"/>
    <property type="match status" value="1"/>
</dbReference>